<reference evidence="1 2" key="1">
    <citation type="submission" date="2018-08" db="EMBL/GenBank/DDBJ databases">
        <title>A genome reference for cultivated species of the human gut microbiota.</title>
        <authorList>
            <person name="Zou Y."/>
            <person name="Xue W."/>
            <person name="Luo G."/>
        </authorList>
    </citation>
    <scope>NUCLEOTIDE SEQUENCE [LARGE SCALE GENOMIC DNA]</scope>
    <source>
        <strain evidence="1 2">AF31-21AC</strain>
    </source>
</reference>
<accession>A0A3R6NH57</accession>
<protein>
    <recommendedName>
        <fullName evidence="3">Phage protein</fullName>
    </recommendedName>
</protein>
<name>A0A3R6NH57_9FIRM</name>
<evidence type="ECO:0008006" key="3">
    <source>
        <dbReference type="Google" id="ProtNLM"/>
    </source>
</evidence>
<evidence type="ECO:0000313" key="2">
    <source>
        <dbReference type="Proteomes" id="UP000283586"/>
    </source>
</evidence>
<proteinExistence type="predicted"/>
<organism evidence="1 2">
    <name type="scientific">Roseburia intestinalis</name>
    <dbReference type="NCBI Taxonomy" id="166486"/>
    <lineage>
        <taxon>Bacteria</taxon>
        <taxon>Bacillati</taxon>
        <taxon>Bacillota</taxon>
        <taxon>Clostridia</taxon>
        <taxon>Lachnospirales</taxon>
        <taxon>Lachnospiraceae</taxon>
        <taxon>Roseburia</taxon>
    </lineage>
</organism>
<dbReference type="RefSeq" id="WP_118412432.1">
    <property type="nucleotide sequence ID" value="NZ_QRPI01000004.1"/>
</dbReference>
<dbReference type="AlphaFoldDB" id="A0A3R6NH57"/>
<sequence>MDIYLNWDNEKKSILFPVNPESFEISGSQNNQSLYIHNLGEINLKGKRGLYSITLESFFPSKKYNFRHGKYHDPYNFYCKKLKNLYEKNTTVHLIITETDVNMFCTIESFVHGENDGSGDVKYTLTLKEYREVVAAKRISTKKKGSTHTWKKGDTWPKVVKKYLGSSKTWKTVRKNNIAVVNKAKRKNFKKKETVALIGYKVVVK</sequence>
<dbReference type="Proteomes" id="UP000283586">
    <property type="component" value="Unassembled WGS sequence"/>
</dbReference>
<dbReference type="EMBL" id="QRQN01000013">
    <property type="protein sequence ID" value="RHN07189.1"/>
    <property type="molecule type" value="Genomic_DNA"/>
</dbReference>
<gene>
    <name evidence="1" type="ORF">DWZ31_11460</name>
</gene>
<evidence type="ECO:0000313" key="1">
    <source>
        <dbReference type="EMBL" id="RHN07189.1"/>
    </source>
</evidence>
<comment type="caution">
    <text evidence="1">The sequence shown here is derived from an EMBL/GenBank/DDBJ whole genome shotgun (WGS) entry which is preliminary data.</text>
</comment>